<dbReference type="Proteomes" id="UP000807306">
    <property type="component" value="Unassembled WGS sequence"/>
</dbReference>
<dbReference type="GO" id="GO:0004602">
    <property type="term" value="F:glutathione peroxidase activity"/>
    <property type="evidence" value="ECO:0007669"/>
    <property type="project" value="TreeGrafter"/>
</dbReference>
<gene>
    <name evidence="6" type="ORF">CPB83DRAFT_855550</name>
</gene>
<evidence type="ECO:0000313" key="6">
    <source>
        <dbReference type="EMBL" id="KAF9527742.1"/>
    </source>
</evidence>
<dbReference type="SUPFAM" id="SSF161084">
    <property type="entry name" value="MAPEG domain-like"/>
    <property type="match status" value="1"/>
</dbReference>
<dbReference type="AlphaFoldDB" id="A0A9P6EF29"/>
<dbReference type="InterPro" id="IPR001129">
    <property type="entry name" value="Membr-assoc_MAPEG"/>
</dbReference>
<feature type="transmembrane region" description="Helical" evidence="5">
    <location>
        <begin position="12"/>
        <end position="32"/>
    </location>
</feature>
<dbReference type="PANTHER" id="PTHR10250">
    <property type="entry name" value="MICROSOMAL GLUTATHIONE S-TRANSFERASE"/>
    <property type="match status" value="1"/>
</dbReference>
<dbReference type="EMBL" id="MU157858">
    <property type="protein sequence ID" value="KAF9527742.1"/>
    <property type="molecule type" value="Genomic_DNA"/>
</dbReference>
<keyword evidence="7" id="KW-1185">Reference proteome</keyword>
<dbReference type="OrthoDB" id="410651at2759"/>
<dbReference type="GO" id="GO:0016020">
    <property type="term" value="C:membrane"/>
    <property type="evidence" value="ECO:0007669"/>
    <property type="project" value="UniProtKB-SubCell"/>
</dbReference>
<keyword evidence="3 5" id="KW-1133">Transmembrane helix</keyword>
<dbReference type="InterPro" id="IPR050997">
    <property type="entry name" value="MAPEG"/>
</dbReference>
<dbReference type="InterPro" id="IPR023352">
    <property type="entry name" value="MAPEG-like_dom_sf"/>
</dbReference>
<evidence type="ECO:0000313" key="7">
    <source>
        <dbReference type="Proteomes" id="UP000807306"/>
    </source>
</evidence>
<comment type="caution">
    <text evidence="6">The sequence shown here is derived from an EMBL/GenBank/DDBJ whole genome shotgun (WGS) entry which is preliminary data.</text>
</comment>
<name>A0A9P6EF29_9AGAR</name>
<feature type="transmembrane region" description="Helical" evidence="5">
    <location>
        <begin position="127"/>
        <end position="148"/>
    </location>
</feature>
<accession>A0A9P6EF29</accession>
<evidence type="ECO:0008006" key="8">
    <source>
        <dbReference type="Google" id="ProtNLM"/>
    </source>
</evidence>
<comment type="subcellular location">
    <subcellularLocation>
        <location evidence="1">Membrane</location>
        <topology evidence="1">Multi-pass membrane protein</topology>
    </subcellularLocation>
</comment>
<sequence>MPITYTVPDGLPWVGGALVSSAWLLLFQSLVVSKHRGRAGIKYPQAYADKEEQEKSPAALKFNCAQRAHMNTLEIIPSVWATTLITATKYPHVAASVLGFWVVGRIFYTRGYVTGDPKKRVSIIYRLSSLGILGLLLSSTFVTGQAIYHSLYL</sequence>
<dbReference type="GO" id="GO:0005635">
    <property type="term" value="C:nuclear envelope"/>
    <property type="evidence" value="ECO:0007669"/>
    <property type="project" value="TreeGrafter"/>
</dbReference>
<dbReference type="GO" id="GO:0004364">
    <property type="term" value="F:glutathione transferase activity"/>
    <property type="evidence" value="ECO:0007669"/>
    <property type="project" value="TreeGrafter"/>
</dbReference>
<evidence type="ECO:0000256" key="3">
    <source>
        <dbReference type="ARBA" id="ARBA00022989"/>
    </source>
</evidence>
<dbReference type="GO" id="GO:0005783">
    <property type="term" value="C:endoplasmic reticulum"/>
    <property type="evidence" value="ECO:0007669"/>
    <property type="project" value="TreeGrafter"/>
</dbReference>
<dbReference type="Gene3D" id="1.20.120.550">
    <property type="entry name" value="Membrane associated eicosanoid/glutathione metabolism-like domain"/>
    <property type="match status" value="1"/>
</dbReference>
<dbReference type="PANTHER" id="PTHR10250:SF26">
    <property type="entry name" value="GLUTATHIONE S-TRANSFERASE 3, MITOCHONDRIAL"/>
    <property type="match status" value="1"/>
</dbReference>
<protein>
    <recommendedName>
        <fullName evidence="8">Membrane-associated proteins in eicosanoid and glutathione metabolism</fullName>
    </recommendedName>
</protein>
<reference evidence="6" key="1">
    <citation type="submission" date="2020-11" db="EMBL/GenBank/DDBJ databases">
        <authorList>
            <consortium name="DOE Joint Genome Institute"/>
            <person name="Ahrendt S."/>
            <person name="Riley R."/>
            <person name="Andreopoulos W."/>
            <person name="Labutti K."/>
            <person name="Pangilinan J."/>
            <person name="Ruiz-Duenas F.J."/>
            <person name="Barrasa J.M."/>
            <person name="Sanchez-Garcia M."/>
            <person name="Camarero S."/>
            <person name="Miyauchi S."/>
            <person name="Serrano A."/>
            <person name="Linde D."/>
            <person name="Babiker R."/>
            <person name="Drula E."/>
            <person name="Ayuso-Fernandez I."/>
            <person name="Pacheco R."/>
            <person name="Padilla G."/>
            <person name="Ferreira P."/>
            <person name="Barriuso J."/>
            <person name="Kellner H."/>
            <person name="Castanera R."/>
            <person name="Alfaro M."/>
            <person name="Ramirez L."/>
            <person name="Pisabarro A.G."/>
            <person name="Kuo A."/>
            <person name="Tritt A."/>
            <person name="Lipzen A."/>
            <person name="He G."/>
            <person name="Yan M."/>
            <person name="Ng V."/>
            <person name="Cullen D."/>
            <person name="Martin F."/>
            <person name="Rosso M.-N."/>
            <person name="Henrissat B."/>
            <person name="Hibbett D."/>
            <person name="Martinez A.T."/>
            <person name="Grigoriev I.V."/>
        </authorList>
    </citation>
    <scope>NUCLEOTIDE SEQUENCE</scope>
    <source>
        <strain evidence="6">CBS 506.95</strain>
    </source>
</reference>
<keyword evidence="4 5" id="KW-0472">Membrane</keyword>
<evidence type="ECO:0000256" key="4">
    <source>
        <dbReference type="ARBA" id="ARBA00023136"/>
    </source>
</evidence>
<keyword evidence="2 5" id="KW-0812">Transmembrane</keyword>
<evidence type="ECO:0000256" key="1">
    <source>
        <dbReference type="ARBA" id="ARBA00004141"/>
    </source>
</evidence>
<proteinExistence type="predicted"/>
<organism evidence="6 7">
    <name type="scientific">Crepidotus variabilis</name>
    <dbReference type="NCBI Taxonomy" id="179855"/>
    <lineage>
        <taxon>Eukaryota</taxon>
        <taxon>Fungi</taxon>
        <taxon>Dikarya</taxon>
        <taxon>Basidiomycota</taxon>
        <taxon>Agaricomycotina</taxon>
        <taxon>Agaricomycetes</taxon>
        <taxon>Agaricomycetidae</taxon>
        <taxon>Agaricales</taxon>
        <taxon>Agaricineae</taxon>
        <taxon>Crepidotaceae</taxon>
        <taxon>Crepidotus</taxon>
    </lineage>
</organism>
<evidence type="ECO:0000256" key="2">
    <source>
        <dbReference type="ARBA" id="ARBA00022692"/>
    </source>
</evidence>
<evidence type="ECO:0000256" key="5">
    <source>
        <dbReference type="SAM" id="Phobius"/>
    </source>
</evidence>
<dbReference type="Pfam" id="PF01124">
    <property type="entry name" value="MAPEG"/>
    <property type="match status" value="1"/>
</dbReference>